<organism evidence="1 2">
    <name type="scientific">Colwellia maritima</name>
    <dbReference type="NCBI Taxonomy" id="2912588"/>
    <lineage>
        <taxon>Bacteria</taxon>
        <taxon>Pseudomonadati</taxon>
        <taxon>Pseudomonadota</taxon>
        <taxon>Gammaproteobacteria</taxon>
        <taxon>Alteromonadales</taxon>
        <taxon>Colwelliaceae</taxon>
        <taxon>Colwellia</taxon>
    </lineage>
</organism>
<reference evidence="1" key="1">
    <citation type="submission" date="2022-01" db="EMBL/GenBank/DDBJ databases">
        <title>Colwellia maritima, isolated from seawater.</title>
        <authorList>
            <person name="Kristyanto S."/>
            <person name="Jung J."/>
            <person name="Jeon C.O."/>
        </authorList>
    </citation>
    <scope>NUCLEOTIDE SEQUENCE</scope>
    <source>
        <strain evidence="1">MSW7</strain>
    </source>
</reference>
<dbReference type="Proteomes" id="UP001139646">
    <property type="component" value="Unassembled WGS sequence"/>
</dbReference>
<evidence type="ECO:0000313" key="2">
    <source>
        <dbReference type="Proteomes" id="UP001139646"/>
    </source>
</evidence>
<keyword evidence="2" id="KW-1185">Reference proteome</keyword>
<dbReference type="EMBL" id="JAKKSL010000001">
    <property type="protein sequence ID" value="MCI2283375.1"/>
    <property type="molecule type" value="Genomic_DNA"/>
</dbReference>
<gene>
    <name evidence="1" type="ORF">L3081_08155</name>
</gene>
<dbReference type="SUPFAM" id="SSF53271">
    <property type="entry name" value="PRTase-like"/>
    <property type="match status" value="1"/>
</dbReference>
<name>A0ABS9WZL8_9GAMM</name>
<dbReference type="RefSeq" id="WP_242284787.1">
    <property type="nucleotide sequence ID" value="NZ_JAKKSL010000001.1"/>
</dbReference>
<accession>A0ABS9WZL8</accession>
<evidence type="ECO:0000313" key="1">
    <source>
        <dbReference type="EMBL" id="MCI2283375.1"/>
    </source>
</evidence>
<proteinExistence type="predicted"/>
<comment type="caution">
    <text evidence="1">The sequence shown here is derived from an EMBL/GenBank/DDBJ whole genome shotgun (WGS) entry which is preliminary data.</text>
</comment>
<dbReference type="Gene3D" id="3.40.50.2020">
    <property type="match status" value="1"/>
</dbReference>
<protein>
    <submittedName>
        <fullName evidence="1">Uncharacterized protein</fullName>
    </submittedName>
</protein>
<sequence length="65" mass="7263">MIQLQHQKPRSISIIVTHAFFVDSAIKQLNELGVSNIWSSDSIPHATNAFSIIDTVAEKIKMTLK</sequence>
<dbReference type="InterPro" id="IPR029057">
    <property type="entry name" value="PRTase-like"/>
</dbReference>